<dbReference type="InterPro" id="IPR013105">
    <property type="entry name" value="TPR_2"/>
</dbReference>
<dbReference type="Proteomes" id="UP001515500">
    <property type="component" value="Unplaced"/>
</dbReference>
<dbReference type="InterPro" id="IPR019734">
    <property type="entry name" value="TPR_rpt"/>
</dbReference>
<keyword evidence="5" id="KW-1185">Reference proteome</keyword>
<reference evidence="6" key="1">
    <citation type="submission" date="2025-08" db="UniProtKB">
        <authorList>
            <consortium name="RefSeq"/>
        </authorList>
    </citation>
    <scope>IDENTIFICATION</scope>
</reference>
<sequence>MKISWKKTTEERERKRRRSDRPIVLNPNLPFESATGEAESDLGGLEPSPVDPQCCDPVQLAEAFQAEGNRLAEGGKFCEALGKWEVAIRLLPDKAILHEQKAQVLLEIGEAWNALKAATRATELEPSWAEAWITLGRAQLNYGEPDLSIESFNRALEIKPGNKEALADRETAKHLVQKREQLHSSELNSVANRCQVRDKAENS</sequence>
<dbReference type="InterPro" id="IPR011990">
    <property type="entry name" value="TPR-like_helical_dom_sf"/>
</dbReference>
<dbReference type="PANTHER" id="PTHR15544:SF0">
    <property type="entry name" value="TETRATRICOPEPTIDE REPEAT PROTEIN 33"/>
    <property type="match status" value="1"/>
</dbReference>
<dbReference type="SMART" id="SM00028">
    <property type="entry name" value="TPR"/>
    <property type="match status" value="2"/>
</dbReference>
<dbReference type="Pfam" id="PF07719">
    <property type="entry name" value="TPR_2"/>
    <property type="match status" value="1"/>
</dbReference>
<proteinExistence type="predicted"/>
<evidence type="ECO:0000256" key="2">
    <source>
        <dbReference type="ARBA" id="ARBA00022803"/>
    </source>
</evidence>
<feature type="repeat" description="TPR" evidence="3">
    <location>
        <begin position="129"/>
        <end position="162"/>
    </location>
</feature>
<dbReference type="Gene3D" id="1.25.40.10">
    <property type="entry name" value="Tetratricopeptide repeat domain"/>
    <property type="match status" value="1"/>
</dbReference>
<evidence type="ECO:0000313" key="5">
    <source>
        <dbReference type="Proteomes" id="UP001515500"/>
    </source>
</evidence>
<dbReference type="PROSITE" id="PS50293">
    <property type="entry name" value="TPR_REGION"/>
    <property type="match status" value="1"/>
</dbReference>
<gene>
    <name evidence="6" type="primary">LOC120256856</name>
</gene>
<dbReference type="RefSeq" id="XP_039120466.1">
    <property type="nucleotide sequence ID" value="XM_039264532.1"/>
</dbReference>
<feature type="region of interest" description="Disordered" evidence="4">
    <location>
        <begin position="1"/>
        <end position="51"/>
    </location>
</feature>
<organism evidence="5 6">
    <name type="scientific">Dioscorea cayennensis subsp. rotundata</name>
    <name type="common">White Guinea yam</name>
    <name type="synonym">Dioscorea rotundata</name>
    <dbReference type="NCBI Taxonomy" id="55577"/>
    <lineage>
        <taxon>Eukaryota</taxon>
        <taxon>Viridiplantae</taxon>
        <taxon>Streptophyta</taxon>
        <taxon>Embryophyta</taxon>
        <taxon>Tracheophyta</taxon>
        <taxon>Spermatophyta</taxon>
        <taxon>Magnoliopsida</taxon>
        <taxon>Liliopsida</taxon>
        <taxon>Dioscoreales</taxon>
        <taxon>Dioscoreaceae</taxon>
        <taxon>Dioscorea</taxon>
    </lineage>
</organism>
<dbReference type="PROSITE" id="PS50005">
    <property type="entry name" value="TPR"/>
    <property type="match status" value="1"/>
</dbReference>
<evidence type="ECO:0000256" key="3">
    <source>
        <dbReference type="PROSITE-ProRule" id="PRU00339"/>
    </source>
</evidence>
<keyword evidence="1" id="KW-0677">Repeat</keyword>
<dbReference type="PANTHER" id="PTHR15544">
    <property type="entry name" value="OSMOSIS RESPONSIVE FACTOR"/>
    <property type="match status" value="1"/>
</dbReference>
<accession>A0AB40B1Q3</accession>
<evidence type="ECO:0000256" key="1">
    <source>
        <dbReference type="ARBA" id="ARBA00022737"/>
    </source>
</evidence>
<keyword evidence="2 3" id="KW-0802">TPR repeat</keyword>
<dbReference type="InterPro" id="IPR052658">
    <property type="entry name" value="TPR-containing"/>
</dbReference>
<dbReference type="SUPFAM" id="SSF48452">
    <property type="entry name" value="TPR-like"/>
    <property type="match status" value="1"/>
</dbReference>
<protein>
    <submittedName>
        <fullName evidence="6">Tetratricopeptide repeat protein 33</fullName>
    </submittedName>
</protein>
<name>A0AB40B1Q3_DIOCR</name>
<dbReference type="AlphaFoldDB" id="A0AB40B1Q3"/>
<evidence type="ECO:0000256" key="4">
    <source>
        <dbReference type="SAM" id="MobiDB-lite"/>
    </source>
</evidence>
<dbReference type="GeneID" id="120256856"/>
<evidence type="ECO:0000313" key="6">
    <source>
        <dbReference type="RefSeq" id="XP_039120466.1"/>
    </source>
</evidence>